<reference evidence="3 4" key="1">
    <citation type="journal article" date="2013" name="PLoS ONE">
        <title>Predicting the Proteins of Angomonas deanei, Strigomonas culicis and Their Respective Endosymbionts Reveals New Aspects of the Trypanosomatidae Family.</title>
        <authorList>
            <person name="Motta M.C."/>
            <person name="Martins A.C."/>
            <person name="de Souza S.S."/>
            <person name="Catta-Preta C.M."/>
            <person name="Silva R."/>
            <person name="Klein C.C."/>
            <person name="de Almeida L.G."/>
            <person name="de Lima Cunha O."/>
            <person name="Ciapina L.P."/>
            <person name="Brocchi M."/>
            <person name="Colabardini A.C."/>
            <person name="de Araujo Lima B."/>
            <person name="Machado C.R."/>
            <person name="de Almeida Soares C.M."/>
            <person name="Probst C.M."/>
            <person name="de Menezes C.B."/>
            <person name="Thompson C.E."/>
            <person name="Bartholomeu D.C."/>
            <person name="Gradia D.F."/>
            <person name="Pavoni D.P."/>
            <person name="Grisard E.C."/>
            <person name="Fantinatti-Garboggini F."/>
            <person name="Marchini F.K."/>
            <person name="Rodrigues-Luiz G.F."/>
            <person name="Wagner G."/>
            <person name="Goldman G.H."/>
            <person name="Fietto J.L."/>
            <person name="Elias M.C."/>
            <person name="Goldman M.H."/>
            <person name="Sagot M.F."/>
            <person name="Pereira M."/>
            <person name="Stoco P.H."/>
            <person name="de Mendonca-Neto R.P."/>
            <person name="Teixeira S.M."/>
            <person name="Maciel T.E."/>
            <person name="de Oliveira Mendes T.A."/>
            <person name="Urmenyi T.P."/>
            <person name="de Souza W."/>
            <person name="Schenkman S."/>
            <person name="de Vasconcelos A.T."/>
        </authorList>
    </citation>
    <scope>NUCLEOTIDE SEQUENCE [LARGE SCALE GENOMIC DNA]</scope>
</reference>
<evidence type="ECO:0000313" key="3">
    <source>
        <dbReference type="EMBL" id="EPY17443.1"/>
    </source>
</evidence>
<feature type="region of interest" description="Disordered" evidence="1">
    <location>
        <begin position="74"/>
        <end position="96"/>
    </location>
</feature>
<keyword evidence="4" id="KW-1185">Reference proteome</keyword>
<evidence type="ECO:0000313" key="4">
    <source>
        <dbReference type="Proteomes" id="UP000015354"/>
    </source>
</evidence>
<dbReference type="AlphaFoldDB" id="S9TM60"/>
<dbReference type="Pfam" id="PF04749">
    <property type="entry name" value="PLAC8"/>
    <property type="match status" value="1"/>
</dbReference>
<dbReference type="InterPro" id="IPR006461">
    <property type="entry name" value="PLAC_motif_containing"/>
</dbReference>
<organism evidence="3 4">
    <name type="scientific">Strigomonas culicis</name>
    <dbReference type="NCBI Taxonomy" id="28005"/>
    <lineage>
        <taxon>Eukaryota</taxon>
        <taxon>Discoba</taxon>
        <taxon>Euglenozoa</taxon>
        <taxon>Kinetoplastea</taxon>
        <taxon>Metakinetoplastina</taxon>
        <taxon>Trypanosomatida</taxon>
        <taxon>Trypanosomatidae</taxon>
        <taxon>Strigomonadinae</taxon>
        <taxon>Strigomonas</taxon>
    </lineage>
</organism>
<keyword evidence="2" id="KW-0472">Membrane</keyword>
<comment type="caution">
    <text evidence="3">The sequence shown here is derived from an EMBL/GenBank/DDBJ whole genome shotgun (WGS) entry which is preliminary data.</text>
</comment>
<protein>
    <submittedName>
        <fullName evidence="3">Ama1 protein</fullName>
    </submittedName>
</protein>
<sequence>MMQTNDYASTQDIIVSIAPDATHGSAGNRTNTTNSSNVVNNPTCRQFSHSAVAQRHSAYGYDADRAGIVDGQQAQSTDNTTNAVHGGAASSTSIPLSGSRNGRRPFHYGLWVCCHDCSSFLEGNLCCYCQMTRQGCYLMHNKRGHFNVFFCCGLFCIDFALGCFPFSFVYVVQLRQILRDRYQIAGSGIGDCCVSACCRCCAVQQMLLEMTIMDEFPGAFCYEKPSEVPVEVEIR</sequence>
<dbReference type="OrthoDB" id="1045822at2759"/>
<feature type="transmembrane region" description="Helical" evidence="2">
    <location>
        <begin position="146"/>
        <end position="172"/>
    </location>
</feature>
<gene>
    <name evidence="3" type="ORF">STCU_10609</name>
</gene>
<evidence type="ECO:0000256" key="1">
    <source>
        <dbReference type="SAM" id="MobiDB-lite"/>
    </source>
</evidence>
<evidence type="ECO:0000256" key="2">
    <source>
        <dbReference type="SAM" id="Phobius"/>
    </source>
</evidence>
<dbReference type="Proteomes" id="UP000015354">
    <property type="component" value="Unassembled WGS sequence"/>
</dbReference>
<keyword evidence="2" id="KW-1133">Transmembrane helix</keyword>
<feature type="region of interest" description="Disordered" evidence="1">
    <location>
        <begin position="21"/>
        <end position="40"/>
    </location>
</feature>
<accession>S9TM60</accession>
<feature type="compositionally biased region" description="Low complexity" evidence="1">
    <location>
        <begin position="30"/>
        <end position="40"/>
    </location>
</feature>
<dbReference type="EMBL" id="ATMH01010481">
    <property type="protein sequence ID" value="EPY17443.1"/>
    <property type="molecule type" value="Genomic_DNA"/>
</dbReference>
<name>S9TM60_9TRYP</name>
<keyword evidence="2" id="KW-0812">Transmembrane</keyword>
<proteinExistence type="predicted"/>
<dbReference type="NCBIfam" id="TIGR01571">
    <property type="entry name" value="A_thal_Cys_rich"/>
    <property type="match status" value="1"/>
</dbReference>